<feature type="compositionally biased region" description="Low complexity" evidence="2">
    <location>
        <begin position="58"/>
        <end position="92"/>
    </location>
</feature>
<keyword evidence="4" id="KW-1185">Reference proteome</keyword>
<reference evidence="3 4" key="1">
    <citation type="journal article" date="2009" name="Nature">
        <title>Evolution of pathogenicity and sexual reproduction in eight Candida genomes.</title>
        <authorList>
            <person name="Butler G."/>
            <person name="Rasmussen M.D."/>
            <person name="Lin M.F."/>
            <person name="Santos M.A."/>
            <person name="Sakthikumar S."/>
            <person name="Munro C.A."/>
            <person name="Rheinbay E."/>
            <person name="Grabherr M."/>
            <person name="Forche A."/>
            <person name="Reedy J.L."/>
            <person name="Agrafioti I."/>
            <person name="Arnaud M.B."/>
            <person name="Bates S."/>
            <person name="Brown A.J."/>
            <person name="Brunke S."/>
            <person name="Costanzo M.C."/>
            <person name="Fitzpatrick D.A."/>
            <person name="de Groot P.W."/>
            <person name="Harris D."/>
            <person name="Hoyer L.L."/>
            <person name="Hube B."/>
            <person name="Klis F.M."/>
            <person name="Kodira C."/>
            <person name="Lennard N."/>
            <person name="Logue M.E."/>
            <person name="Martin R."/>
            <person name="Neiman A.M."/>
            <person name="Nikolaou E."/>
            <person name="Quail M.A."/>
            <person name="Quinn J."/>
            <person name="Santos M.C."/>
            <person name="Schmitzberger F.F."/>
            <person name="Sherlock G."/>
            <person name="Shah P."/>
            <person name="Silverstein K.A."/>
            <person name="Skrzypek M.S."/>
            <person name="Soll D."/>
            <person name="Staggs R."/>
            <person name="Stansfield I."/>
            <person name="Stumpf M.P."/>
            <person name="Sudbery P.E."/>
            <person name="Srikantha T."/>
            <person name="Zeng Q."/>
            <person name="Berman J."/>
            <person name="Berriman M."/>
            <person name="Heitman J."/>
            <person name="Gow N.A."/>
            <person name="Lorenz M.C."/>
            <person name="Birren B.W."/>
            <person name="Kellis M."/>
            <person name="Cuomo C.A."/>
        </authorList>
    </citation>
    <scope>NUCLEOTIDE SEQUENCE [LARGE SCALE GENOMIC DNA]</scope>
    <source>
        <strain evidence="3 4">WO-1</strain>
    </source>
</reference>
<evidence type="ECO:0000256" key="2">
    <source>
        <dbReference type="SAM" id="MobiDB-lite"/>
    </source>
</evidence>
<dbReference type="Proteomes" id="UP000001429">
    <property type="component" value="Chromosome 5"/>
</dbReference>
<feature type="compositionally biased region" description="Acidic residues" evidence="2">
    <location>
        <begin position="717"/>
        <end position="729"/>
    </location>
</feature>
<dbReference type="EMBL" id="CM000311">
    <property type="protein sequence ID" value="EEQ46090.1"/>
    <property type="molecule type" value="Genomic_DNA"/>
</dbReference>
<dbReference type="HOGENOM" id="CLU_347134_0_0_1"/>
<feature type="region of interest" description="Disordered" evidence="2">
    <location>
        <begin position="717"/>
        <end position="747"/>
    </location>
</feature>
<dbReference type="VEuPathDB" id="FungiDB:CAWG_04434"/>
<feature type="coiled-coil region" evidence="1">
    <location>
        <begin position="101"/>
        <end position="188"/>
    </location>
</feature>
<dbReference type="AlphaFoldDB" id="C4YQT7"/>
<evidence type="ECO:0000256" key="1">
    <source>
        <dbReference type="SAM" id="Coils"/>
    </source>
</evidence>
<organism evidence="3 4">
    <name type="scientific">Candida albicans (strain WO-1)</name>
    <name type="common">Yeast</name>
    <dbReference type="NCBI Taxonomy" id="294748"/>
    <lineage>
        <taxon>Eukaryota</taxon>
        <taxon>Fungi</taxon>
        <taxon>Dikarya</taxon>
        <taxon>Ascomycota</taxon>
        <taxon>Saccharomycotina</taxon>
        <taxon>Pichiomycetes</taxon>
        <taxon>Debaryomycetaceae</taxon>
        <taxon>Candida/Lodderomyces clade</taxon>
        <taxon>Candida</taxon>
    </lineage>
</organism>
<feature type="compositionally biased region" description="Polar residues" evidence="2">
    <location>
        <begin position="312"/>
        <end position="329"/>
    </location>
</feature>
<evidence type="ECO:0000313" key="3">
    <source>
        <dbReference type="EMBL" id="EEQ46090.1"/>
    </source>
</evidence>
<accession>C4YQT7</accession>
<feature type="compositionally biased region" description="Low complexity" evidence="2">
    <location>
        <begin position="335"/>
        <end position="346"/>
    </location>
</feature>
<protein>
    <submittedName>
        <fullName evidence="3">Uncharacterized protein</fullName>
    </submittedName>
</protein>
<gene>
    <name evidence="3" type="ORF">CAWG_04434</name>
</gene>
<feature type="compositionally biased region" description="Polar residues" evidence="2">
    <location>
        <begin position="25"/>
        <end position="51"/>
    </location>
</feature>
<feature type="compositionally biased region" description="Low complexity" evidence="2">
    <location>
        <begin position="730"/>
        <end position="741"/>
    </location>
</feature>
<proteinExistence type="predicted"/>
<dbReference type="OMA" id="SPEPDCK"/>
<feature type="region of interest" description="Disordered" evidence="2">
    <location>
        <begin position="1"/>
        <end position="98"/>
    </location>
</feature>
<dbReference type="OrthoDB" id="3995760at2759"/>
<feature type="region of interest" description="Disordered" evidence="2">
    <location>
        <begin position="493"/>
        <end position="521"/>
    </location>
</feature>
<keyword evidence="1" id="KW-0175">Coiled coil</keyword>
<dbReference type="PaxDb" id="5476-C4YQT7"/>
<feature type="region of interest" description="Disordered" evidence="2">
    <location>
        <begin position="312"/>
        <end position="380"/>
    </location>
</feature>
<evidence type="ECO:0000313" key="4">
    <source>
        <dbReference type="Proteomes" id="UP000001429"/>
    </source>
</evidence>
<sequence>MNGSSNNDNEVIVLTQDITYPPVTPSKQQPLSNNNSPTPSFKSPKRNNTLSPLRKKQQQQQQQSKSVALSSSSSSRENISRSNTSSTSALSQGHQVSEEEFKSLQRSFADSLLNLNNLENENQRLQHDLTIKNTQLENQLERIKFLEQSMKEAEMETLQNQDILNKQVEMYKEMIDKLQTKIVELNEELEKKSPLETIDASLFKKYEKLVRDYKILDSQFEVERNSKLVLIDQIEFLSRKNEELIKQIGVPIEDSDNESDANVDYLADLTDNVTHTMNELTDDEHEQEQEASVISPGLNIYHGIAYQSSPIKSYDDSNSSVKVSPNFQFPPSHLPSQTEQQQQQNPTFPPSPEPDCKDKKRSSLPTRLKQKQTGEVENEGIDFVLSPFKLTPSQPSYPNDDSSVFPETNNGKASVIKRYSATKPTHSRYNSHDLVPIKVEFEKLESGVRSTSVPEKSLKESSTCETIDENTGHFESIRMSKYRNGTLFALNGYGHDTNNNNNEEEGDNDYDDKPANTSKNFSEMDISSKRSSYLNSDEKTKQEIMKLKFELRSLKLHNEKLLSFIGFELQKQRNNLKKLSKKQSARLLASSSKNIEYSDAKLIEKSRDLLINKKRVLRSVSINTGFKDRFPIKSIGIIAPNSEPAYVNHYDDSHNDYEDDFIIDDDSHDFLDMNSLSHNDKMIKKFASQVFNNTKALYEYDSDSDFENTSHWVLEEGEEENEHADEEENNSTSNTSGSGSSSEEEQMGVFSQIKHMVIGGDKTVNKSKKKRSKRDDQHLVDDGLKFKFLTIALGIVIIGLKLTPHNNQNITR</sequence>
<name>C4YQT7_CANAW</name>